<evidence type="ECO:0000313" key="2">
    <source>
        <dbReference type="EMBL" id="MFD0847792.1"/>
    </source>
</evidence>
<evidence type="ECO:0000313" key="3">
    <source>
        <dbReference type="Proteomes" id="UP001597124"/>
    </source>
</evidence>
<dbReference type="CDD" id="cd03453">
    <property type="entry name" value="SAV4209_like"/>
    <property type="match status" value="1"/>
</dbReference>
<name>A0ABW3C257_SPHXN</name>
<dbReference type="Pfam" id="PF01575">
    <property type="entry name" value="MaoC_dehydratas"/>
    <property type="match status" value="1"/>
</dbReference>
<organism evidence="2 3">
    <name type="scientific">Sphingosinicella xenopeptidilytica</name>
    <dbReference type="NCBI Taxonomy" id="364098"/>
    <lineage>
        <taxon>Bacteria</taxon>
        <taxon>Pseudomonadati</taxon>
        <taxon>Pseudomonadota</taxon>
        <taxon>Alphaproteobacteria</taxon>
        <taxon>Sphingomonadales</taxon>
        <taxon>Sphingosinicellaceae</taxon>
        <taxon>Sphingosinicella</taxon>
    </lineage>
</organism>
<dbReference type="Proteomes" id="UP001597124">
    <property type="component" value="Unassembled WGS sequence"/>
</dbReference>
<keyword evidence="3" id="KW-1185">Reference proteome</keyword>
<dbReference type="Gene3D" id="3.10.129.10">
    <property type="entry name" value="Hotdog Thioesterase"/>
    <property type="match status" value="1"/>
</dbReference>
<dbReference type="SUPFAM" id="SSF54637">
    <property type="entry name" value="Thioesterase/thiol ester dehydrase-isomerase"/>
    <property type="match status" value="1"/>
</dbReference>
<evidence type="ECO:0000259" key="1">
    <source>
        <dbReference type="Pfam" id="PF01575"/>
    </source>
</evidence>
<dbReference type="InterPro" id="IPR002539">
    <property type="entry name" value="MaoC-like_dom"/>
</dbReference>
<gene>
    <name evidence="2" type="ORF">ACFQ00_05590</name>
</gene>
<sequence>MAERVALDGGTPPGTEIASLTMPPITRHTLALYCGASGDHNPIHVDIDFAKRAGFPDVFAHGMLVMAYLGNLLTHIAPVERHRSFSTRFQAITQLGDEITCTATLQSIDEQDGVPVATLALTARNQTGEVKLAGDAVVALAEGDDR</sequence>
<accession>A0ABW3C257</accession>
<dbReference type="PANTHER" id="PTHR43841:SF3">
    <property type="entry name" value="(3R)-HYDROXYACYL-ACP DEHYDRATASE SUBUNIT HADB"/>
    <property type="match status" value="1"/>
</dbReference>
<comment type="caution">
    <text evidence="2">The sequence shown here is derived from an EMBL/GenBank/DDBJ whole genome shotgun (WGS) entry which is preliminary data.</text>
</comment>
<proteinExistence type="predicted"/>
<dbReference type="InterPro" id="IPR029069">
    <property type="entry name" value="HotDog_dom_sf"/>
</dbReference>
<dbReference type="RefSeq" id="WP_381487402.1">
    <property type="nucleotide sequence ID" value="NZ_JBHTIK010000002.1"/>
</dbReference>
<reference evidence="3" key="1">
    <citation type="journal article" date="2019" name="Int. J. Syst. Evol. Microbiol.">
        <title>The Global Catalogue of Microorganisms (GCM) 10K type strain sequencing project: providing services to taxonomists for standard genome sequencing and annotation.</title>
        <authorList>
            <consortium name="The Broad Institute Genomics Platform"/>
            <consortium name="The Broad Institute Genome Sequencing Center for Infectious Disease"/>
            <person name="Wu L."/>
            <person name="Ma J."/>
        </authorList>
    </citation>
    <scope>NUCLEOTIDE SEQUENCE [LARGE SCALE GENOMIC DNA]</scope>
    <source>
        <strain evidence="3">CCUG 52537</strain>
    </source>
</reference>
<dbReference type="PANTHER" id="PTHR43841">
    <property type="entry name" value="3-HYDROXYACYL-THIOESTER DEHYDRATASE HTDX-RELATED"/>
    <property type="match status" value="1"/>
</dbReference>
<feature type="domain" description="MaoC-like" evidence="1">
    <location>
        <begin position="14"/>
        <end position="112"/>
    </location>
</feature>
<dbReference type="EMBL" id="JBHTIK010000002">
    <property type="protein sequence ID" value="MFD0847792.1"/>
    <property type="molecule type" value="Genomic_DNA"/>
</dbReference>
<protein>
    <submittedName>
        <fullName evidence="2">MaoC family dehydratase</fullName>
    </submittedName>
</protein>